<dbReference type="AlphaFoldDB" id="A0A069RFY5"/>
<protein>
    <submittedName>
        <fullName evidence="1">Uncharacterized protein</fullName>
    </submittedName>
</protein>
<reference evidence="1 2" key="1">
    <citation type="submission" date="2014-03" db="EMBL/GenBank/DDBJ databases">
        <title>Genome sequence of Clostridium litorale W6, DSM 5388.</title>
        <authorList>
            <person name="Poehlein A."/>
            <person name="Jagirdar A."/>
            <person name="Khonsari B."/>
            <person name="Chibani C.M."/>
            <person name="Gutierrez Gutierrez D.A."/>
            <person name="Davydova E."/>
            <person name="Alghaithi H.S."/>
            <person name="Nair K.P."/>
            <person name="Dhamotharan K."/>
            <person name="Chandran L."/>
            <person name="G W."/>
            <person name="Daniel R."/>
        </authorList>
    </citation>
    <scope>NUCLEOTIDE SEQUENCE [LARGE SCALE GENOMIC DNA]</scope>
    <source>
        <strain evidence="1 2">W6</strain>
    </source>
</reference>
<evidence type="ECO:0000313" key="1">
    <source>
        <dbReference type="EMBL" id="KDR95931.1"/>
    </source>
</evidence>
<sequence length="98" mass="11404">MLITPKKILQAAGYEVLSVDERENAVRVYTVRFTEKEKAKKKADIEACGGEYDFDLDDTFELRVNERGFDGNGDEYIIFNLYKTGECWDVIYLEEVFD</sequence>
<dbReference type="STRING" id="1121324.CLIT_8c01000"/>
<gene>
    <name evidence="1" type="ORF">CLIT_8c01000</name>
</gene>
<organism evidence="1 2">
    <name type="scientific">Peptoclostridium litorale DSM 5388</name>
    <dbReference type="NCBI Taxonomy" id="1121324"/>
    <lineage>
        <taxon>Bacteria</taxon>
        <taxon>Bacillati</taxon>
        <taxon>Bacillota</taxon>
        <taxon>Clostridia</taxon>
        <taxon>Peptostreptococcales</taxon>
        <taxon>Peptoclostridiaceae</taxon>
        <taxon>Peptoclostridium</taxon>
    </lineage>
</organism>
<keyword evidence="2" id="KW-1185">Reference proteome</keyword>
<proteinExistence type="predicted"/>
<name>A0A069RFY5_PEPLI</name>
<dbReference type="Proteomes" id="UP000027946">
    <property type="component" value="Unassembled WGS sequence"/>
</dbReference>
<accession>A0A069RFY5</accession>
<comment type="caution">
    <text evidence="1">The sequence shown here is derived from an EMBL/GenBank/DDBJ whole genome shotgun (WGS) entry which is preliminary data.</text>
</comment>
<dbReference type="RefSeq" id="WP_038263114.1">
    <property type="nucleotide sequence ID" value="NZ_FSRH01000008.1"/>
</dbReference>
<evidence type="ECO:0000313" key="2">
    <source>
        <dbReference type="Proteomes" id="UP000027946"/>
    </source>
</evidence>
<dbReference type="EMBL" id="JJMM01000008">
    <property type="protein sequence ID" value="KDR95931.1"/>
    <property type="molecule type" value="Genomic_DNA"/>
</dbReference>